<feature type="compositionally biased region" description="Basic and acidic residues" evidence="1">
    <location>
        <begin position="296"/>
        <end position="305"/>
    </location>
</feature>
<gene>
    <name evidence="2" type="ORF">MCHLO_11556</name>
</gene>
<dbReference type="EMBL" id="DF848747">
    <property type="protein sequence ID" value="GAT54726.1"/>
    <property type="molecule type" value="Genomic_DNA"/>
</dbReference>
<feature type="region of interest" description="Disordered" evidence="1">
    <location>
        <begin position="176"/>
        <end position="212"/>
    </location>
</feature>
<reference evidence="2" key="1">
    <citation type="submission" date="2014-09" db="EMBL/GenBank/DDBJ databases">
        <title>Genome sequence of the luminous mushroom Mycena chlorophos for searching fungal bioluminescence genes.</title>
        <authorList>
            <person name="Tanaka Y."/>
            <person name="Kasuga D."/>
            <person name="Oba Y."/>
            <person name="Hase S."/>
            <person name="Sato K."/>
            <person name="Oba Y."/>
            <person name="Sakakibara Y."/>
        </authorList>
    </citation>
    <scope>NUCLEOTIDE SEQUENCE</scope>
</reference>
<feature type="non-terminal residue" evidence="2">
    <location>
        <position position="721"/>
    </location>
</feature>
<accession>A0ABQ0LUG6</accession>
<evidence type="ECO:0000313" key="2">
    <source>
        <dbReference type="EMBL" id="GAT54726.1"/>
    </source>
</evidence>
<feature type="region of interest" description="Disordered" evidence="1">
    <location>
        <begin position="259"/>
        <end position="335"/>
    </location>
</feature>
<protein>
    <submittedName>
        <fullName evidence="2">Uncharacterized protein</fullName>
    </submittedName>
</protein>
<feature type="compositionally biased region" description="Basic and acidic residues" evidence="1">
    <location>
        <begin position="549"/>
        <end position="560"/>
    </location>
</feature>
<organism evidence="2 3">
    <name type="scientific">Mycena chlorophos</name>
    <name type="common">Agaric fungus</name>
    <name type="synonym">Agaricus chlorophos</name>
    <dbReference type="NCBI Taxonomy" id="658473"/>
    <lineage>
        <taxon>Eukaryota</taxon>
        <taxon>Fungi</taxon>
        <taxon>Dikarya</taxon>
        <taxon>Basidiomycota</taxon>
        <taxon>Agaricomycotina</taxon>
        <taxon>Agaricomycetes</taxon>
        <taxon>Agaricomycetidae</taxon>
        <taxon>Agaricales</taxon>
        <taxon>Marasmiineae</taxon>
        <taxon>Mycenaceae</taxon>
        <taxon>Mycena</taxon>
    </lineage>
</organism>
<sequence>MNNDQLRVSGAQWVLRDEPSSRDRREFCQDDFAGAAQKVVPMDGLERIRPGKKICVYVPAYYTPGRPSIEALVPLAEQRPSQAQNGLEQPTRDGVTNVAVSATAYDGETRTVVLRRCRNIGVVGPKMVEQCRDEDRRRDVLFGGRRKRRRPPRSDTGRVDSMRKMLEVVALKLDGRRRRGERDGTAPSAVETLGRRAVDQRGGSGEGGDEEKMGLVSWRQVAQHRVCEQTRALVSDQSPRDRPNSLVKRILCPRGHQPIRASDAAPMHGLTAPESGGTAIRRRNEPLGVHEITAPHPRDDPEGRSGRPSTKRGRRRLGRVVQGCSPSSPNPLDHAALPEHAERSYLGREVVQVDGMALETTTKACTVIGIHDGPCAARRRVRQKRRAGLGFARPSTRSVTTAMRMKSGVRGEMAARRRRCTRWKCMPPADTGDKRNPRRTLAWADMTQDTRYAGGLLRLWTRKRSCEVDHRGQETTRKAVTAAPSTPTTTYSLHRVQLPSLRRTTPLSTSQPISNTPPAEETRTADAPIRAISTRRRTSPDPGNGRYCEGPEGRERRERGGWTTGSECGVVRPRRRRGCSPVHPRHASKELPPLGASCRLQWSFSTDTHRRPTKPALRAESSYILSACAYPVDRDPRSLAKPTRSCAYKRRIQHAPQSPKDAKVFRGWKRSSRVGSAWIASAPKAAAVSEVERIPVTTTGMAAPVAGKACPGLSAGPAGGL</sequence>
<feature type="compositionally biased region" description="Basic residues" evidence="1">
    <location>
        <begin position="309"/>
        <end position="318"/>
    </location>
</feature>
<name>A0ABQ0LUG6_MYCCL</name>
<evidence type="ECO:0000313" key="3">
    <source>
        <dbReference type="Proteomes" id="UP000815677"/>
    </source>
</evidence>
<keyword evidence="3" id="KW-1185">Reference proteome</keyword>
<feature type="region of interest" description="Disordered" evidence="1">
    <location>
        <begin position="500"/>
        <end position="563"/>
    </location>
</feature>
<dbReference type="Proteomes" id="UP000815677">
    <property type="component" value="Unassembled WGS sequence"/>
</dbReference>
<proteinExistence type="predicted"/>
<evidence type="ECO:0000256" key="1">
    <source>
        <dbReference type="SAM" id="MobiDB-lite"/>
    </source>
</evidence>
<feature type="compositionally biased region" description="Polar residues" evidence="1">
    <location>
        <begin position="502"/>
        <end position="517"/>
    </location>
</feature>